<dbReference type="Gene3D" id="3.40.50.2000">
    <property type="entry name" value="Glycogen Phosphorylase B"/>
    <property type="match status" value="2"/>
</dbReference>
<evidence type="ECO:0000313" key="3">
    <source>
        <dbReference type="Proteomes" id="UP000680750"/>
    </source>
</evidence>
<dbReference type="GO" id="GO:0017000">
    <property type="term" value="P:antibiotic biosynthetic process"/>
    <property type="evidence" value="ECO:0007669"/>
    <property type="project" value="UniProtKB-ARBA"/>
</dbReference>
<dbReference type="InterPro" id="IPR010610">
    <property type="entry name" value="EryCIII-like_C"/>
</dbReference>
<dbReference type="RefSeq" id="WP_030449796.1">
    <property type="nucleotide sequence ID" value="NZ_AP023354.1"/>
</dbReference>
<dbReference type="InterPro" id="IPR002213">
    <property type="entry name" value="UDP_glucos_trans"/>
</dbReference>
<feature type="domain" description="Erythromycin biosynthesis protein CIII-like C-terminal" evidence="1">
    <location>
        <begin position="271"/>
        <end position="393"/>
    </location>
</feature>
<protein>
    <recommendedName>
        <fullName evidence="1">Erythromycin biosynthesis protein CIII-like C-terminal domain-containing protein</fullName>
    </recommendedName>
</protein>
<organism evidence="2 3">
    <name type="scientific">Actinocatenispora sera</name>
    <dbReference type="NCBI Taxonomy" id="390989"/>
    <lineage>
        <taxon>Bacteria</taxon>
        <taxon>Bacillati</taxon>
        <taxon>Actinomycetota</taxon>
        <taxon>Actinomycetes</taxon>
        <taxon>Micromonosporales</taxon>
        <taxon>Micromonosporaceae</taxon>
        <taxon>Actinocatenispora</taxon>
    </lineage>
</organism>
<dbReference type="FunFam" id="3.40.50.2000:FF:000009">
    <property type="entry name" value="Sterol 3-beta-glucosyltransferase UGT80A2"/>
    <property type="match status" value="1"/>
</dbReference>
<dbReference type="InterPro" id="IPR050426">
    <property type="entry name" value="Glycosyltransferase_28"/>
</dbReference>
<keyword evidence="3" id="KW-1185">Reference proteome</keyword>
<name>A0A810L4L9_9ACTN</name>
<dbReference type="OrthoDB" id="3253247at2"/>
<proteinExistence type="predicted"/>
<dbReference type="KEGG" id="aser:Asera_34090"/>
<sequence>MKLVAATYGTEGDTRPIAALCAALRDAGHEVTLLADGGTLRSARELGVRSVALAGDIRTALRPGSDVVSAVTRRNGLQSTTRALARLANDNTGAWLDQVLDTAAGCDALIVAGLAAYVGFSAAEKLHLPALGAGMIPLTATAAFPSPFLPPRRLPGRLNRASYRLVEAVLWRSFRGATNAARASVGLPPGRKPWAGHPMLYGISPTLLPRPADWPADARLCGQWFRPADEWSPPAALAEFLAAGDAPIYVGFGSMAGFDQRALLDVVVTAAAGERVVFAPGWSGADALELPANFCVVGDVPHDWLFPRTAVVVHHGGSGTTHTAARAGVPSVVLPFAADQFFWARQLQRLGTAPAASGIRRITAAGLARAIAAARTARYRGRAATVGAAMRAEDGLTTAVDAIHTLLAAR</sequence>
<gene>
    <name evidence="2" type="ORF">Asera_34090</name>
</gene>
<accession>A0A810L4L9</accession>
<dbReference type="GO" id="GO:0008194">
    <property type="term" value="F:UDP-glycosyltransferase activity"/>
    <property type="evidence" value="ECO:0007669"/>
    <property type="project" value="InterPro"/>
</dbReference>
<dbReference type="CDD" id="cd03784">
    <property type="entry name" value="GT1_Gtf-like"/>
    <property type="match status" value="1"/>
</dbReference>
<reference evidence="2" key="1">
    <citation type="submission" date="2020-08" db="EMBL/GenBank/DDBJ databases">
        <title>Whole genome shotgun sequence of Actinocatenispora sera NBRC 101916.</title>
        <authorList>
            <person name="Komaki H."/>
            <person name="Tamura T."/>
        </authorList>
    </citation>
    <scope>NUCLEOTIDE SEQUENCE</scope>
    <source>
        <strain evidence="2">NBRC 101916</strain>
    </source>
</reference>
<dbReference type="AlphaFoldDB" id="A0A810L4L9"/>
<dbReference type="SUPFAM" id="SSF53756">
    <property type="entry name" value="UDP-Glycosyltransferase/glycogen phosphorylase"/>
    <property type="match status" value="1"/>
</dbReference>
<evidence type="ECO:0000313" key="2">
    <source>
        <dbReference type="EMBL" id="BCJ29301.1"/>
    </source>
</evidence>
<dbReference type="Pfam" id="PF06722">
    <property type="entry name" value="EryCIII-like_C"/>
    <property type="match status" value="1"/>
</dbReference>
<dbReference type="PANTHER" id="PTHR48050:SF13">
    <property type="entry name" value="STEROL 3-BETA-GLUCOSYLTRANSFERASE UGT80A2"/>
    <property type="match status" value="1"/>
</dbReference>
<dbReference type="GO" id="GO:0016758">
    <property type="term" value="F:hexosyltransferase activity"/>
    <property type="evidence" value="ECO:0007669"/>
    <property type="project" value="UniProtKB-ARBA"/>
</dbReference>
<dbReference type="PANTHER" id="PTHR48050">
    <property type="entry name" value="STEROL 3-BETA-GLUCOSYLTRANSFERASE"/>
    <property type="match status" value="1"/>
</dbReference>
<evidence type="ECO:0000259" key="1">
    <source>
        <dbReference type="Pfam" id="PF06722"/>
    </source>
</evidence>
<dbReference type="EMBL" id="AP023354">
    <property type="protein sequence ID" value="BCJ29301.1"/>
    <property type="molecule type" value="Genomic_DNA"/>
</dbReference>
<dbReference type="Proteomes" id="UP000680750">
    <property type="component" value="Chromosome"/>
</dbReference>